<dbReference type="InterPro" id="IPR009057">
    <property type="entry name" value="Homeodomain-like_sf"/>
</dbReference>
<organism evidence="4 5">
    <name type="scientific">Terriglobus roseus</name>
    <dbReference type="NCBI Taxonomy" id="392734"/>
    <lineage>
        <taxon>Bacteria</taxon>
        <taxon>Pseudomonadati</taxon>
        <taxon>Acidobacteriota</taxon>
        <taxon>Terriglobia</taxon>
        <taxon>Terriglobales</taxon>
        <taxon>Acidobacteriaceae</taxon>
        <taxon>Terriglobus</taxon>
    </lineage>
</organism>
<dbReference type="OrthoDB" id="9816320at2"/>
<dbReference type="EMBL" id="LT629690">
    <property type="protein sequence ID" value="SDE64133.1"/>
    <property type="molecule type" value="Genomic_DNA"/>
</dbReference>
<protein>
    <submittedName>
        <fullName evidence="4">Transcriptional regulator, TetR family</fullName>
    </submittedName>
</protein>
<dbReference type="InterPro" id="IPR023772">
    <property type="entry name" value="DNA-bd_HTH_TetR-type_CS"/>
</dbReference>
<dbReference type="InterPro" id="IPR041669">
    <property type="entry name" value="TetR_C_15"/>
</dbReference>
<sequence length="208" mass="23141">MRVPSTSSIPVRRAPQQDRATKRVEAFLGAAESLFVEQGYEGTTMTAVAERAGSSIGALYSYFPDKVALARALASQYADALAAYWTPEFEQLDGASAKKFAESFLDNFLEFTTKQPAYWQLQAAPIRFRRDPATRHAFRVVLQKALQRCAPQLDDARAYLCANTVLQITKGMVTLYVDSNAVDRSRVVAEFKTVLSLYLKSVFSEKCS</sequence>
<dbReference type="PANTHER" id="PTHR30055:SF226">
    <property type="entry name" value="HTH-TYPE TRANSCRIPTIONAL REGULATOR PKSA"/>
    <property type="match status" value="1"/>
</dbReference>
<dbReference type="GO" id="GO:0000976">
    <property type="term" value="F:transcription cis-regulatory region binding"/>
    <property type="evidence" value="ECO:0007669"/>
    <property type="project" value="TreeGrafter"/>
</dbReference>
<dbReference type="SUPFAM" id="SSF46689">
    <property type="entry name" value="Homeodomain-like"/>
    <property type="match status" value="1"/>
</dbReference>
<feature type="DNA-binding region" description="H-T-H motif" evidence="2">
    <location>
        <begin position="44"/>
        <end position="63"/>
    </location>
</feature>
<dbReference type="Gene3D" id="1.10.357.10">
    <property type="entry name" value="Tetracycline Repressor, domain 2"/>
    <property type="match status" value="1"/>
</dbReference>
<dbReference type="InterPro" id="IPR050109">
    <property type="entry name" value="HTH-type_TetR-like_transc_reg"/>
</dbReference>
<dbReference type="Pfam" id="PF00440">
    <property type="entry name" value="TetR_N"/>
    <property type="match status" value="1"/>
</dbReference>
<keyword evidence="5" id="KW-1185">Reference proteome</keyword>
<dbReference type="PROSITE" id="PS50977">
    <property type="entry name" value="HTH_TETR_2"/>
    <property type="match status" value="1"/>
</dbReference>
<dbReference type="GO" id="GO:0003700">
    <property type="term" value="F:DNA-binding transcription factor activity"/>
    <property type="evidence" value="ECO:0007669"/>
    <property type="project" value="TreeGrafter"/>
</dbReference>
<feature type="domain" description="HTH tetR-type" evidence="3">
    <location>
        <begin position="21"/>
        <end position="81"/>
    </location>
</feature>
<evidence type="ECO:0000259" key="3">
    <source>
        <dbReference type="PROSITE" id="PS50977"/>
    </source>
</evidence>
<dbReference type="Proteomes" id="UP000182427">
    <property type="component" value="Chromosome I"/>
</dbReference>
<evidence type="ECO:0000313" key="4">
    <source>
        <dbReference type="EMBL" id="SDE64133.1"/>
    </source>
</evidence>
<evidence type="ECO:0000256" key="2">
    <source>
        <dbReference type="PROSITE-ProRule" id="PRU00335"/>
    </source>
</evidence>
<dbReference type="PRINTS" id="PR00455">
    <property type="entry name" value="HTHTETR"/>
</dbReference>
<dbReference type="AlphaFoldDB" id="A0A1G7EKB8"/>
<name>A0A1G7EKB8_9BACT</name>
<dbReference type="InterPro" id="IPR001647">
    <property type="entry name" value="HTH_TetR"/>
</dbReference>
<evidence type="ECO:0000313" key="5">
    <source>
        <dbReference type="Proteomes" id="UP000182427"/>
    </source>
</evidence>
<dbReference type="PANTHER" id="PTHR30055">
    <property type="entry name" value="HTH-TYPE TRANSCRIPTIONAL REGULATOR RUTR"/>
    <property type="match status" value="1"/>
</dbReference>
<keyword evidence="1 2" id="KW-0238">DNA-binding</keyword>
<accession>A0A1G7EKB8</accession>
<dbReference type="PROSITE" id="PS01081">
    <property type="entry name" value="HTH_TETR_1"/>
    <property type="match status" value="1"/>
</dbReference>
<dbReference type="Pfam" id="PF17918">
    <property type="entry name" value="TetR_C_15"/>
    <property type="match status" value="1"/>
</dbReference>
<gene>
    <name evidence="4" type="ORF">SAMN05444167_0013</name>
</gene>
<reference evidence="4 5" key="1">
    <citation type="submission" date="2016-10" db="EMBL/GenBank/DDBJ databases">
        <authorList>
            <person name="de Groot N.N."/>
        </authorList>
    </citation>
    <scope>NUCLEOTIDE SEQUENCE [LARGE SCALE GENOMIC DNA]</scope>
    <source>
        <strain evidence="4 5">GAS232</strain>
    </source>
</reference>
<evidence type="ECO:0000256" key="1">
    <source>
        <dbReference type="ARBA" id="ARBA00023125"/>
    </source>
</evidence>
<proteinExistence type="predicted"/>